<dbReference type="GO" id="GO:0070824">
    <property type="term" value="C:SHREC complex"/>
    <property type="evidence" value="ECO:0007669"/>
    <property type="project" value="InterPro"/>
</dbReference>
<reference evidence="4 5" key="1">
    <citation type="submission" date="2024-02" db="EMBL/GenBank/DDBJ databases">
        <title>De novo assembly and annotation of 12 fungi associated with fruit tree decline syndrome in Ontario, Canada.</title>
        <authorList>
            <person name="Sulman M."/>
            <person name="Ellouze W."/>
            <person name="Ilyukhin E."/>
        </authorList>
    </citation>
    <scope>NUCLEOTIDE SEQUENCE [LARGE SCALE GENOMIC DNA]</scope>
    <source>
        <strain evidence="4 5">M11/M66-122</strain>
    </source>
</reference>
<evidence type="ECO:0000259" key="3">
    <source>
        <dbReference type="Pfam" id="PF16761"/>
    </source>
</evidence>
<accession>A0AAN9YS87</accession>
<feature type="region of interest" description="Disordered" evidence="1">
    <location>
        <begin position="144"/>
        <end position="182"/>
    </location>
</feature>
<dbReference type="Proteomes" id="UP001320420">
    <property type="component" value="Unassembled WGS sequence"/>
</dbReference>
<evidence type="ECO:0000256" key="1">
    <source>
        <dbReference type="SAM" id="MobiDB-lite"/>
    </source>
</evidence>
<feature type="domain" description="Cryptic loci regulator 2 N-terminal" evidence="3">
    <location>
        <begin position="60"/>
        <end position="138"/>
    </location>
</feature>
<dbReference type="GO" id="GO:0030466">
    <property type="term" value="P:silent mating-type cassette heterochromatin formation"/>
    <property type="evidence" value="ECO:0007669"/>
    <property type="project" value="TreeGrafter"/>
</dbReference>
<dbReference type="GO" id="GO:0033553">
    <property type="term" value="C:rDNA heterochromatin"/>
    <property type="evidence" value="ECO:0007669"/>
    <property type="project" value="TreeGrafter"/>
</dbReference>
<feature type="domain" description="Cryptic loci regulator 2 C-terminal" evidence="2">
    <location>
        <begin position="387"/>
        <end position="502"/>
    </location>
</feature>
<evidence type="ECO:0008006" key="6">
    <source>
        <dbReference type="Google" id="ProtNLM"/>
    </source>
</evidence>
<dbReference type="Pfam" id="PF10383">
    <property type="entry name" value="Clr2"/>
    <property type="match status" value="1"/>
</dbReference>
<protein>
    <recommendedName>
        <fullName evidence="6">Cryptic loci regulator 2 N-terminal domain-containing protein</fullName>
    </recommendedName>
</protein>
<dbReference type="InterPro" id="IPR031915">
    <property type="entry name" value="Clr2_N"/>
</dbReference>
<dbReference type="Pfam" id="PF16761">
    <property type="entry name" value="Clr2_transil"/>
    <property type="match status" value="1"/>
</dbReference>
<gene>
    <name evidence="4" type="ORF">SLS62_002475</name>
</gene>
<organism evidence="4 5">
    <name type="scientific">Diatrype stigma</name>
    <dbReference type="NCBI Taxonomy" id="117547"/>
    <lineage>
        <taxon>Eukaryota</taxon>
        <taxon>Fungi</taxon>
        <taxon>Dikarya</taxon>
        <taxon>Ascomycota</taxon>
        <taxon>Pezizomycotina</taxon>
        <taxon>Sordariomycetes</taxon>
        <taxon>Xylariomycetidae</taxon>
        <taxon>Xylariales</taxon>
        <taxon>Diatrypaceae</taxon>
        <taxon>Diatrype</taxon>
    </lineage>
</organism>
<dbReference type="GO" id="GO:0031934">
    <property type="term" value="C:mating-type region heterochromatin"/>
    <property type="evidence" value="ECO:0007669"/>
    <property type="project" value="TreeGrafter"/>
</dbReference>
<dbReference type="PANTHER" id="PTHR38046">
    <property type="entry name" value="CRYPTIC LOCI REGULATOR 2"/>
    <property type="match status" value="1"/>
</dbReference>
<dbReference type="InterPro" id="IPR038986">
    <property type="entry name" value="Clr2"/>
</dbReference>
<comment type="caution">
    <text evidence="4">The sequence shown here is derived from an EMBL/GenBank/DDBJ whole genome shotgun (WGS) entry which is preliminary data.</text>
</comment>
<dbReference type="PANTHER" id="PTHR38046:SF1">
    <property type="entry name" value="CRYPTIC LOCI REGULATOR 2"/>
    <property type="match status" value="1"/>
</dbReference>
<dbReference type="EMBL" id="JAKJXP020000012">
    <property type="protein sequence ID" value="KAK7755541.1"/>
    <property type="molecule type" value="Genomic_DNA"/>
</dbReference>
<proteinExistence type="predicted"/>
<evidence type="ECO:0000313" key="4">
    <source>
        <dbReference type="EMBL" id="KAK7755541.1"/>
    </source>
</evidence>
<evidence type="ECO:0000313" key="5">
    <source>
        <dbReference type="Proteomes" id="UP001320420"/>
    </source>
</evidence>
<sequence length="577" mass="64008">MATPIYLIKGIVSDGRTYHDDKYPKDYNLVANNHEMARQWLVKLGNMFRDQWRLPDNRIYKLEGFPANYHLRCKFRANQGKKAGRAPADYYLYGWPNPDPDGPPKPFRSANEAFQHLVWLYSSTIKGIPDGLCGCRLCTEAGKRTHPTAGSAPSTGMSYAQPPPQLQAPPATAQQLQAPPATAQQLQAPPAIAQQLQAPPVWDQPQVPPANGQPVPGHLPGLFRVGEIVWYQLGNAWRLGLVLPPHAVAVPPGPGRWPIRPLAHRFLAECADVYKTEKELRPYLAFSVPNVNPALFQRLDGKTMGEIDWNTTQREVAGGDKHKMMSLGLEASKVAATTVDHGYSAFNEMNNSVSSLPSLPKRTMGTSLDSVHSIFNAMGPTSQGQCFGGIFLGCERIELLDAVRVSVPDVEQGVGLVMQVRAIRINEQGELRFHGDLYCLEQRSPQEESGFGGFYAAPLSSDMIEEASFWNHVKGNPAVPYQWVYQKMIIADEDTIRGRFYPTSRLRSLIDQEALDNDIRNGTIGGASAFLNNRRSSRGIYVGRQRNRFEAIKDALPEGTYPLTPSSRMFGDDVIEN</sequence>
<evidence type="ECO:0000259" key="2">
    <source>
        <dbReference type="Pfam" id="PF10383"/>
    </source>
</evidence>
<dbReference type="AlphaFoldDB" id="A0AAN9YS87"/>
<keyword evidence="5" id="KW-1185">Reference proteome</keyword>
<name>A0AAN9YS87_9PEZI</name>
<feature type="compositionally biased region" description="Low complexity" evidence="1">
    <location>
        <begin position="168"/>
        <end position="182"/>
    </location>
</feature>
<dbReference type="InterPro" id="IPR018839">
    <property type="entry name" value="Tscrpt-silencing_Clr2_C"/>
</dbReference>